<dbReference type="InterPro" id="IPR050712">
    <property type="entry name" value="NAD(P)H-dep_reductase"/>
</dbReference>
<accession>A0A918BXW4</accession>
<feature type="domain" description="NADPH-dependent FMN reductase-like" evidence="1">
    <location>
        <begin position="3"/>
        <end position="141"/>
    </location>
</feature>
<dbReference type="InterPro" id="IPR029039">
    <property type="entry name" value="Flavoprotein-like_sf"/>
</dbReference>
<evidence type="ECO:0000259" key="1">
    <source>
        <dbReference type="Pfam" id="PF03358"/>
    </source>
</evidence>
<name>A0A918BXW4_9DEIO</name>
<proteinExistence type="predicted"/>
<dbReference type="GO" id="GO:0016491">
    <property type="term" value="F:oxidoreductase activity"/>
    <property type="evidence" value="ECO:0007669"/>
    <property type="project" value="InterPro"/>
</dbReference>
<organism evidence="2 3">
    <name type="scientific">Deinococcus ruber</name>
    <dbReference type="NCBI Taxonomy" id="1848197"/>
    <lineage>
        <taxon>Bacteria</taxon>
        <taxon>Thermotogati</taxon>
        <taxon>Deinococcota</taxon>
        <taxon>Deinococci</taxon>
        <taxon>Deinococcales</taxon>
        <taxon>Deinococcaceae</taxon>
        <taxon>Deinococcus</taxon>
    </lineage>
</organism>
<dbReference type="GO" id="GO:0005829">
    <property type="term" value="C:cytosol"/>
    <property type="evidence" value="ECO:0007669"/>
    <property type="project" value="TreeGrafter"/>
</dbReference>
<protein>
    <recommendedName>
        <fullName evidence="1">NADPH-dependent FMN reductase-like domain-containing protein</fullName>
    </recommendedName>
</protein>
<evidence type="ECO:0000313" key="3">
    <source>
        <dbReference type="Proteomes" id="UP000603865"/>
    </source>
</evidence>
<dbReference type="Gene3D" id="3.40.50.360">
    <property type="match status" value="1"/>
</dbReference>
<dbReference type="InterPro" id="IPR005025">
    <property type="entry name" value="FMN_Rdtase-like_dom"/>
</dbReference>
<keyword evidence="3" id="KW-1185">Reference proteome</keyword>
<reference evidence="2" key="2">
    <citation type="submission" date="2020-09" db="EMBL/GenBank/DDBJ databases">
        <authorList>
            <person name="Sun Q."/>
            <person name="Ohkuma M."/>
        </authorList>
    </citation>
    <scope>NUCLEOTIDE SEQUENCE</scope>
    <source>
        <strain evidence="2">JCM 31311</strain>
    </source>
</reference>
<comment type="caution">
    <text evidence="2">The sequence shown here is derived from an EMBL/GenBank/DDBJ whole genome shotgun (WGS) entry which is preliminary data.</text>
</comment>
<dbReference type="Pfam" id="PF03358">
    <property type="entry name" value="FMN_red"/>
    <property type="match status" value="1"/>
</dbReference>
<dbReference type="PANTHER" id="PTHR30543:SF21">
    <property type="entry name" value="NAD(P)H-DEPENDENT FMN REDUCTASE LOT6"/>
    <property type="match status" value="1"/>
</dbReference>
<dbReference type="GO" id="GO:0010181">
    <property type="term" value="F:FMN binding"/>
    <property type="evidence" value="ECO:0007669"/>
    <property type="project" value="TreeGrafter"/>
</dbReference>
<dbReference type="Proteomes" id="UP000603865">
    <property type="component" value="Unassembled WGS sequence"/>
</dbReference>
<evidence type="ECO:0000313" key="2">
    <source>
        <dbReference type="EMBL" id="GGQ96255.1"/>
    </source>
</evidence>
<dbReference type="AlphaFoldDB" id="A0A918BXW4"/>
<dbReference type="SUPFAM" id="SSF52218">
    <property type="entry name" value="Flavoproteins"/>
    <property type="match status" value="1"/>
</dbReference>
<dbReference type="RefSeq" id="WP_189087993.1">
    <property type="nucleotide sequence ID" value="NZ_BMQL01000002.1"/>
</dbReference>
<sequence length="181" mass="18750">MIRLLGLSGSLRSASINTAVLHAAAELLPKGTTLDVFTDWSDLPPFSPDLEAADPPPPSVLAFRAALSAASGVLIACPEYAHGLPGAFKNALDWVVGSGELSGKPVATLNAAPNSSHAQAALLEVLRTMDARPLFGSPFAVPGLHRRMTTADVLAHAEAKAVLKETLVELTAATSPARMQP</sequence>
<dbReference type="EMBL" id="BMQL01000002">
    <property type="protein sequence ID" value="GGQ96255.1"/>
    <property type="molecule type" value="Genomic_DNA"/>
</dbReference>
<reference evidence="2" key="1">
    <citation type="journal article" date="2014" name="Int. J. Syst. Evol. Microbiol.">
        <title>Complete genome sequence of Corynebacterium casei LMG S-19264T (=DSM 44701T), isolated from a smear-ripened cheese.</title>
        <authorList>
            <consortium name="US DOE Joint Genome Institute (JGI-PGF)"/>
            <person name="Walter F."/>
            <person name="Albersmeier A."/>
            <person name="Kalinowski J."/>
            <person name="Ruckert C."/>
        </authorList>
    </citation>
    <scope>NUCLEOTIDE SEQUENCE</scope>
    <source>
        <strain evidence="2">JCM 31311</strain>
    </source>
</reference>
<gene>
    <name evidence="2" type="ORF">GCM10008957_05620</name>
</gene>
<dbReference type="PANTHER" id="PTHR30543">
    <property type="entry name" value="CHROMATE REDUCTASE"/>
    <property type="match status" value="1"/>
</dbReference>